<reference evidence="3 4" key="1">
    <citation type="journal article" date="2023" name="IMA Fungus">
        <title>Comparative genomic study of the Penicillium genus elucidates a diverse pangenome and 15 lateral gene transfer events.</title>
        <authorList>
            <person name="Petersen C."/>
            <person name="Sorensen T."/>
            <person name="Nielsen M.R."/>
            <person name="Sondergaard T.E."/>
            <person name="Sorensen J.L."/>
            <person name="Fitzpatrick D.A."/>
            <person name="Frisvad J.C."/>
            <person name="Nielsen K.L."/>
        </authorList>
    </citation>
    <scope>NUCLEOTIDE SEQUENCE [LARGE SCALE GENOMIC DNA]</scope>
    <source>
        <strain evidence="3 4">IBT 35679</strain>
    </source>
</reference>
<protein>
    <submittedName>
        <fullName evidence="3">Uncharacterized protein</fullName>
    </submittedName>
</protein>
<gene>
    <name evidence="3" type="ORF">N7494_004837</name>
</gene>
<feature type="region of interest" description="Disordered" evidence="1">
    <location>
        <begin position="257"/>
        <end position="276"/>
    </location>
</feature>
<dbReference type="EMBL" id="JAQIZZ010000003">
    <property type="protein sequence ID" value="KAJ5547252.1"/>
    <property type="molecule type" value="Genomic_DNA"/>
</dbReference>
<evidence type="ECO:0000256" key="2">
    <source>
        <dbReference type="SAM" id="SignalP"/>
    </source>
</evidence>
<evidence type="ECO:0000313" key="4">
    <source>
        <dbReference type="Proteomes" id="UP001220324"/>
    </source>
</evidence>
<feature type="compositionally biased region" description="Basic and acidic residues" evidence="1">
    <location>
        <begin position="257"/>
        <end position="268"/>
    </location>
</feature>
<keyword evidence="4" id="KW-1185">Reference proteome</keyword>
<dbReference type="AlphaFoldDB" id="A0AAD6D1H2"/>
<feature type="signal peptide" evidence="2">
    <location>
        <begin position="1"/>
        <end position="25"/>
    </location>
</feature>
<evidence type="ECO:0000313" key="3">
    <source>
        <dbReference type="EMBL" id="KAJ5547252.1"/>
    </source>
</evidence>
<keyword evidence="2" id="KW-0732">Signal</keyword>
<accession>A0AAD6D1H2</accession>
<sequence length="276" mass="32567">MPPRAWIIFPLVFTFACIWLNSIMSFPASSPYNEEKMITQINTLYNLLLKLSYFNPDRINFPPEDGHIINEELCRSLHLTPAVVSLMKRIPYVIDGYHKPIIWQSRAFEYTLDEEIRKGRDPERADAVIDEDELRMDFLRPWELALTCWLDDGISVILDTKSNVIRVIDESEPVDDFREESEAHDAPAYLQKIIDDIRYLEVVYFPGEDSESIHLSGWYEQIEVKRILINEFGWGTEEFREEDWRREGPEICERIESEGIEREEERQRNAPASTYI</sequence>
<comment type="caution">
    <text evidence="3">The sequence shown here is derived from an EMBL/GenBank/DDBJ whole genome shotgun (WGS) entry which is preliminary data.</text>
</comment>
<organism evidence="3 4">
    <name type="scientific">Penicillium frequentans</name>
    <dbReference type="NCBI Taxonomy" id="3151616"/>
    <lineage>
        <taxon>Eukaryota</taxon>
        <taxon>Fungi</taxon>
        <taxon>Dikarya</taxon>
        <taxon>Ascomycota</taxon>
        <taxon>Pezizomycotina</taxon>
        <taxon>Eurotiomycetes</taxon>
        <taxon>Eurotiomycetidae</taxon>
        <taxon>Eurotiales</taxon>
        <taxon>Aspergillaceae</taxon>
        <taxon>Penicillium</taxon>
    </lineage>
</organism>
<dbReference type="Proteomes" id="UP001220324">
    <property type="component" value="Unassembled WGS sequence"/>
</dbReference>
<dbReference type="PROSITE" id="PS51257">
    <property type="entry name" value="PROKAR_LIPOPROTEIN"/>
    <property type="match status" value="1"/>
</dbReference>
<name>A0AAD6D1H2_9EURO</name>
<feature type="chain" id="PRO_5042205204" evidence="2">
    <location>
        <begin position="26"/>
        <end position="276"/>
    </location>
</feature>
<evidence type="ECO:0000256" key="1">
    <source>
        <dbReference type="SAM" id="MobiDB-lite"/>
    </source>
</evidence>
<proteinExistence type="predicted"/>